<evidence type="ECO:0000256" key="5">
    <source>
        <dbReference type="ARBA" id="ARBA00022692"/>
    </source>
</evidence>
<keyword evidence="3 8" id="KW-0328">Glycosyltransferase</keyword>
<dbReference type="OrthoDB" id="6488174at2759"/>
<evidence type="ECO:0000256" key="8">
    <source>
        <dbReference type="RuleBase" id="RU366017"/>
    </source>
</evidence>
<evidence type="ECO:0000256" key="4">
    <source>
        <dbReference type="ARBA" id="ARBA00022679"/>
    </source>
</evidence>
<keyword evidence="4 8" id="KW-0808">Transferase</keyword>
<evidence type="ECO:0000313" key="10">
    <source>
        <dbReference type="EMBL" id="MOY43441.1"/>
    </source>
</evidence>
<keyword evidence="9" id="KW-0732">Signal</keyword>
<dbReference type="VEuPathDB" id="VectorBase:ISCP_033335"/>
<name>A0A4D5S3E9_IXOSC</name>
<sequence>MHPTLVGILLVLGYYCLQEYVASDASEEFKDGRLSSGELKMASDIRSRLGNGSAWKKTHQDLYVCTAYLDDRTRPALVRFVGVANASGHGYSARRRFYPSFECVFAYRNKTTLETSQASWNVLGELGNENMESVLVTCPLQGIEPLPDLTSLVYYNSDPVVYFTLRRLRWNVRKVPFSVGLCVPPSGATWSDVRAVAEFVAYYGVLGVRQFYFYVYAATPEVLDFLLDLKNRLHLNISFRIWRGLPTSRISEVADGAFINDCILRYVPTSTEYVLTASLNEFVSLRRVATLQDLLATAPKATALTFLSYPFYGQRPSATELITQTNVLRSSLVEPPGLTSRVLVKARLVMEAGSRVAFSLHDAQRHLFDPEEACLHRYDLVVNTRATSTEAENTELDSHMRKLGPKLYSSPVWQFWLNRQQPRPTHLSLLGGRR</sequence>
<feature type="chain" id="PRO_5020029393" description="Glycosyltransferase family 92 protein" evidence="9">
    <location>
        <begin position="19"/>
        <end position="434"/>
    </location>
</feature>
<dbReference type="InterPro" id="IPR008166">
    <property type="entry name" value="Glyco_transf_92"/>
</dbReference>
<dbReference type="VEuPathDB" id="VectorBase:ISCW015290"/>
<comment type="subcellular location">
    <subcellularLocation>
        <location evidence="1">Membrane</location>
        <topology evidence="1">Single-pass membrane protein</topology>
    </subcellularLocation>
</comment>
<comment type="similarity">
    <text evidence="2 8">Belongs to the glycosyltransferase 92 family.</text>
</comment>
<dbReference type="EC" id="2.4.1.-" evidence="8"/>
<dbReference type="GO" id="GO:0016757">
    <property type="term" value="F:glycosyltransferase activity"/>
    <property type="evidence" value="ECO:0007669"/>
    <property type="project" value="UniProtKB-UniRule"/>
</dbReference>
<dbReference type="EMBL" id="GHJT01009470">
    <property type="protein sequence ID" value="MOY43441.1"/>
    <property type="molecule type" value="Transcribed_RNA"/>
</dbReference>
<reference evidence="10" key="1">
    <citation type="submission" date="2019-04" db="EMBL/GenBank/DDBJ databases">
        <title>An insight into the mialome of Ixodes scapularis.</title>
        <authorList>
            <person name="Ribeiro J.M."/>
            <person name="Mather T.N."/>
            <person name="Karim S."/>
        </authorList>
    </citation>
    <scope>NUCLEOTIDE SEQUENCE</scope>
</reference>
<proteinExistence type="inferred from homology"/>
<evidence type="ECO:0000256" key="1">
    <source>
        <dbReference type="ARBA" id="ARBA00004167"/>
    </source>
</evidence>
<keyword evidence="7" id="KW-0472">Membrane</keyword>
<evidence type="ECO:0000256" key="6">
    <source>
        <dbReference type="ARBA" id="ARBA00022989"/>
    </source>
</evidence>
<feature type="signal peptide" evidence="9">
    <location>
        <begin position="1"/>
        <end position="18"/>
    </location>
</feature>
<keyword evidence="5" id="KW-0812">Transmembrane</keyword>
<evidence type="ECO:0000256" key="2">
    <source>
        <dbReference type="ARBA" id="ARBA00007647"/>
    </source>
</evidence>
<evidence type="ECO:0000256" key="7">
    <source>
        <dbReference type="ARBA" id="ARBA00023136"/>
    </source>
</evidence>
<dbReference type="Pfam" id="PF01697">
    <property type="entry name" value="Glyco_transf_92"/>
    <property type="match status" value="1"/>
</dbReference>
<protein>
    <recommendedName>
        <fullName evidence="8">Glycosyltransferase family 92 protein</fullName>
        <ecNumber evidence="8">2.4.1.-</ecNumber>
    </recommendedName>
</protein>
<accession>A0A4D5S3E9</accession>
<dbReference type="AlphaFoldDB" id="A0A4D5S3E9"/>
<dbReference type="PANTHER" id="PTHR21461">
    <property type="entry name" value="GLYCOSYLTRANSFERASE FAMILY 92 PROTEIN"/>
    <property type="match status" value="1"/>
</dbReference>
<keyword evidence="6" id="KW-1133">Transmembrane helix</keyword>
<evidence type="ECO:0000256" key="9">
    <source>
        <dbReference type="SAM" id="SignalP"/>
    </source>
</evidence>
<dbReference type="GO" id="GO:0016020">
    <property type="term" value="C:membrane"/>
    <property type="evidence" value="ECO:0007669"/>
    <property type="project" value="UniProtKB-SubCell"/>
</dbReference>
<dbReference type="PANTHER" id="PTHR21461:SF40">
    <property type="entry name" value="GLYCOSYLTRANSFERASE FAMILY 92 PROTEIN"/>
    <property type="match status" value="1"/>
</dbReference>
<evidence type="ECO:0000256" key="3">
    <source>
        <dbReference type="ARBA" id="ARBA00022676"/>
    </source>
</evidence>
<organism evidence="10">
    <name type="scientific">Ixodes scapularis</name>
    <name type="common">Black-legged tick</name>
    <name type="synonym">Deer tick</name>
    <dbReference type="NCBI Taxonomy" id="6945"/>
    <lineage>
        <taxon>Eukaryota</taxon>
        <taxon>Metazoa</taxon>
        <taxon>Ecdysozoa</taxon>
        <taxon>Arthropoda</taxon>
        <taxon>Chelicerata</taxon>
        <taxon>Arachnida</taxon>
        <taxon>Acari</taxon>
        <taxon>Parasitiformes</taxon>
        <taxon>Ixodida</taxon>
        <taxon>Ixodoidea</taxon>
        <taxon>Ixodidae</taxon>
        <taxon>Ixodinae</taxon>
        <taxon>Ixodes</taxon>
    </lineage>
</organism>